<dbReference type="EMBL" id="JANQDX010000006">
    <property type="protein sequence ID" value="KAL0922587.1"/>
    <property type="molecule type" value="Genomic_DNA"/>
</dbReference>
<gene>
    <name evidence="1" type="ORF">M5K25_006581</name>
</gene>
<dbReference type="InterPro" id="IPR015257">
    <property type="entry name" value="Maf1"/>
</dbReference>
<evidence type="ECO:0000313" key="2">
    <source>
        <dbReference type="Proteomes" id="UP001552299"/>
    </source>
</evidence>
<dbReference type="Proteomes" id="UP001552299">
    <property type="component" value="Unassembled WGS sequence"/>
</dbReference>
<accession>A0ABD0VIX2</accession>
<dbReference type="Gene3D" id="3.40.1000.50">
    <property type="entry name" value="Repressor of RNA polymerase III transcription Maf1"/>
    <property type="match status" value="1"/>
</dbReference>
<comment type="caution">
    <text evidence="1">The sequence shown here is derived from an EMBL/GenBank/DDBJ whole genome shotgun (WGS) entry which is preliminary data.</text>
</comment>
<proteinExistence type="predicted"/>
<protein>
    <recommendedName>
        <fullName evidence="3">Repressor of RNA polymerase III transcription</fullName>
    </recommendedName>
</protein>
<dbReference type="AlphaFoldDB" id="A0ABD0VIX2"/>
<dbReference type="InterPro" id="IPR038564">
    <property type="entry name" value="Maf1_sf"/>
</dbReference>
<sequence>MGKSPLHKIFIDRTGFPDMPLLATRLSRVPASIPNLGGSRIPYALVLLRFSASCYLTLINLFPSSLILSSYGFSLRVESALACFCEKSLKAHVKVPSWILDLLLRDIVYTFLNLWIADMKFLEFTALDSINLFLNDLNLGESTIKGSLEAYSCKPTSVDRRISDNLEHEILDYLSQSADSDPSSPVEYLSRRSSRRTLIYLVLTLGHMYPDYDFRAVQAHLFFTEEEWDSFRQIFDTYLFEAAKEWFQLNGGSLLECMEKAIDEVIKLEECEVYSYNPDFDGDPSIENGAIWSFHFFFYNKKLKRVLSFRCCCLSNLAIDGLPDEKMLEDEGEDDGLFIDMDM</sequence>
<name>A0ABD0VIX2_DENTH</name>
<reference evidence="1 2" key="1">
    <citation type="journal article" date="2024" name="Plant Biotechnol. J.">
        <title>Dendrobium thyrsiflorum genome and its molecular insights into genes involved in important horticultural traits.</title>
        <authorList>
            <person name="Chen B."/>
            <person name="Wang J.Y."/>
            <person name="Zheng P.J."/>
            <person name="Li K.L."/>
            <person name="Liang Y.M."/>
            <person name="Chen X.F."/>
            <person name="Zhang C."/>
            <person name="Zhao X."/>
            <person name="He X."/>
            <person name="Zhang G.Q."/>
            <person name="Liu Z.J."/>
            <person name="Xu Q."/>
        </authorList>
    </citation>
    <scope>NUCLEOTIDE SEQUENCE [LARGE SCALE GENOMIC DNA]</scope>
    <source>
        <strain evidence="1">GZMU011</strain>
    </source>
</reference>
<evidence type="ECO:0000313" key="1">
    <source>
        <dbReference type="EMBL" id="KAL0922587.1"/>
    </source>
</evidence>
<dbReference type="FunFam" id="3.40.1000.50:FF:000003">
    <property type="entry name" value="Repressor of RNA polymerase III transcription MAF1"/>
    <property type="match status" value="1"/>
</dbReference>
<dbReference type="Pfam" id="PF09174">
    <property type="entry name" value="Maf1"/>
    <property type="match status" value="1"/>
</dbReference>
<organism evidence="1 2">
    <name type="scientific">Dendrobium thyrsiflorum</name>
    <name type="common">Pinecone-like raceme dendrobium</name>
    <name type="synonym">Orchid</name>
    <dbReference type="NCBI Taxonomy" id="117978"/>
    <lineage>
        <taxon>Eukaryota</taxon>
        <taxon>Viridiplantae</taxon>
        <taxon>Streptophyta</taxon>
        <taxon>Embryophyta</taxon>
        <taxon>Tracheophyta</taxon>
        <taxon>Spermatophyta</taxon>
        <taxon>Magnoliopsida</taxon>
        <taxon>Liliopsida</taxon>
        <taxon>Asparagales</taxon>
        <taxon>Orchidaceae</taxon>
        <taxon>Epidendroideae</taxon>
        <taxon>Malaxideae</taxon>
        <taxon>Dendrobiinae</taxon>
        <taxon>Dendrobium</taxon>
    </lineage>
</organism>
<evidence type="ECO:0008006" key="3">
    <source>
        <dbReference type="Google" id="ProtNLM"/>
    </source>
</evidence>
<keyword evidence="2" id="KW-1185">Reference proteome</keyword>
<dbReference type="PANTHER" id="PTHR22504:SF0">
    <property type="entry name" value="REPRESSOR OF RNA POLYMERASE III TRANSCRIPTION MAF1 HOMOLOG"/>
    <property type="match status" value="1"/>
</dbReference>
<dbReference type="PANTHER" id="PTHR22504">
    <property type="entry name" value="REPRESSOR OF RNA POLYMERASE III TRANSCRIPTION MAF1"/>
    <property type="match status" value="1"/>
</dbReference>